<dbReference type="Gene3D" id="2.60.200.20">
    <property type="match status" value="2"/>
</dbReference>
<evidence type="ECO:0000313" key="4">
    <source>
        <dbReference type="Proteomes" id="UP000064967"/>
    </source>
</evidence>
<dbReference type="Pfam" id="PF00498">
    <property type="entry name" value="FHA"/>
    <property type="match status" value="2"/>
</dbReference>
<organism evidence="3 4">
    <name type="scientific">Labilithrix luteola</name>
    <dbReference type="NCBI Taxonomy" id="1391654"/>
    <lineage>
        <taxon>Bacteria</taxon>
        <taxon>Pseudomonadati</taxon>
        <taxon>Myxococcota</taxon>
        <taxon>Polyangia</taxon>
        <taxon>Polyangiales</taxon>
        <taxon>Labilitrichaceae</taxon>
        <taxon>Labilithrix</taxon>
    </lineage>
</organism>
<name>A0A0K1PU98_9BACT</name>
<gene>
    <name evidence="3" type="ORF">AKJ09_03605</name>
</gene>
<accession>A0A0K1PU98</accession>
<dbReference type="AlphaFoldDB" id="A0A0K1PU98"/>
<evidence type="ECO:0000259" key="2">
    <source>
        <dbReference type="PROSITE" id="PS50006"/>
    </source>
</evidence>
<evidence type="ECO:0000256" key="1">
    <source>
        <dbReference type="SAM" id="MobiDB-lite"/>
    </source>
</evidence>
<dbReference type="PROSITE" id="PS50006">
    <property type="entry name" value="FHA_DOMAIN"/>
    <property type="match status" value="1"/>
</dbReference>
<dbReference type="OrthoDB" id="5497055at2"/>
<dbReference type="CDD" id="cd00060">
    <property type="entry name" value="FHA"/>
    <property type="match status" value="2"/>
</dbReference>
<dbReference type="EMBL" id="CP012333">
    <property type="protein sequence ID" value="AKU96941.1"/>
    <property type="molecule type" value="Genomic_DNA"/>
</dbReference>
<evidence type="ECO:0000313" key="3">
    <source>
        <dbReference type="EMBL" id="AKU96941.1"/>
    </source>
</evidence>
<proteinExistence type="predicted"/>
<feature type="domain" description="FHA" evidence="2">
    <location>
        <begin position="178"/>
        <end position="239"/>
    </location>
</feature>
<dbReference type="RefSeq" id="WP_146648163.1">
    <property type="nucleotide sequence ID" value="NZ_CP012333.1"/>
</dbReference>
<sequence length="383" mass="40998">MDFEIGIVCGRCDEYAALGTSACASCGNALALETPPAQDPSVSVAVSSSSVHGVQNARGPVTVKMVSASDAPAPRDPHFPDAIFEVDLESAAPPDAVSPPLRPGTRRAFTPPKPSKPKSVEELMDQAKNFVCRSCSTAVPLGHKFCGRCGAAVPAEILNARTQFFGQLQAPGKAKLILIRGEGVEGLSYQLNADQHIVGRSGQLVFPDDPFVSPKHANFFYRNGKLVVRDEGSVNGVYLRVKGSVDIEPGDYFLAGEQVFILESKPLLNDTPGPDGTYFYSSPKHQSPFRITQMLQGGAPGMTVCARGSSLQIGREGGDLNFPSDLYMSASHCRLEDTGSALVLTDLNSRNGTYVRLKNERELGHGDYLFVGRKLLRVEITAA</sequence>
<dbReference type="Proteomes" id="UP000064967">
    <property type="component" value="Chromosome"/>
</dbReference>
<protein>
    <submittedName>
        <fullName evidence="3">FHA domain protein</fullName>
    </submittedName>
</protein>
<dbReference type="SUPFAM" id="SSF49879">
    <property type="entry name" value="SMAD/FHA domain"/>
    <property type="match status" value="2"/>
</dbReference>
<reference evidence="3 4" key="1">
    <citation type="submission" date="2015-08" db="EMBL/GenBank/DDBJ databases">
        <authorList>
            <person name="Babu N.S."/>
            <person name="Beckwith C.J."/>
            <person name="Beseler K.G."/>
            <person name="Brison A."/>
            <person name="Carone J.V."/>
            <person name="Caskin T.P."/>
            <person name="Diamond M."/>
            <person name="Durham M.E."/>
            <person name="Foxe J.M."/>
            <person name="Go M."/>
            <person name="Henderson B.A."/>
            <person name="Jones I.B."/>
            <person name="McGettigan J.A."/>
            <person name="Micheletti S.J."/>
            <person name="Nasrallah M.E."/>
            <person name="Ortiz D."/>
            <person name="Piller C.R."/>
            <person name="Privatt S.R."/>
            <person name="Schneider S.L."/>
            <person name="Sharp S."/>
            <person name="Smith T.C."/>
            <person name="Stanton J.D."/>
            <person name="Ullery H.E."/>
            <person name="Wilson R.J."/>
            <person name="Serrano M.G."/>
            <person name="Buck G."/>
            <person name="Lee V."/>
            <person name="Wang Y."/>
            <person name="Carvalho R."/>
            <person name="Voegtly L."/>
            <person name="Shi R."/>
            <person name="Duckworth R."/>
            <person name="Johnson A."/>
            <person name="Loviza R."/>
            <person name="Walstead R."/>
            <person name="Shah Z."/>
            <person name="Kiflezghi M."/>
            <person name="Wade K."/>
            <person name="Ball S.L."/>
            <person name="Bradley K.W."/>
            <person name="Asai D.J."/>
            <person name="Bowman C.A."/>
            <person name="Russell D.A."/>
            <person name="Pope W.H."/>
            <person name="Jacobs-Sera D."/>
            <person name="Hendrix R.W."/>
            <person name="Hatfull G.F."/>
        </authorList>
    </citation>
    <scope>NUCLEOTIDE SEQUENCE [LARGE SCALE GENOMIC DNA]</scope>
    <source>
        <strain evidence="3 4">DSM 27648</strain>
    </source>
</reference>
<dbReference type="KEGG" id="llu:AKJ09_03605"/>
<keyword evidence="4" id="KW-1185">Reference proteome</keyword>
<dbReference type="InterPro" id="IPR008984">
    <property type="entry name" value="SMAD_FHA_dom_sf"/>
</dbReference>
<dbReference type="STRING" id="1391654.AKJ09_03605"/>
<dbReference type="InterPro" id="IPR000253">
    <property type="entry name" value="FHA_dom"/>
</dbReference>
<feature type="region of interest" description="Disordered" evidence="1">
    <location>
        <begin position="92"/>
        <end position="119"/>
    </location>
</feature>